<accession>A0A8H6XS01</accession>
<organism evidence="2 3">
    <name type="scientific">Mycena venus</name>
    <dbReference type="NCBI Taxonomy" id="2733690"/>
    <lineage>
        <taxon>Eukaryota</taxon>
        <taxon>Fungi</taxon>
        <taxon>Dikarya</taxon>
        <taxon>Basidiomycota</taxon>
        <taxon>Agaricomycotina</taxon>
        <taxon>Agaricomycetes</taxon>
        <taxon>Agaricomycetidae</taxon>
        <taxon>Agaricales</taxon>
        <taxon>Marasmiineae</taxon>
        <taxon>Mycenaceae</taxon>
        <taxon>Mycena</taxon>
    </lineage>
</organism>
<dbReference type="EMBL" id="JACAZI010000013">
    <property type="protein sequence ID" value="KAF7345366.1"/>
    <property type="molecule type" value="Genomic_DNA"/>
</dbReference>
<proteinExistence type="predicted"/>
<evidence type="ECO:0000256" key="1">
    <source>
        <dbReference type="SAM" id="MobiDB-lite"/>
    </source>
</evidence>
<evidence type="ECO:0000313" key="2">
    <source>
        <dbReference type="EMBL" id="KAF7345366.1"/>
    </source>
</evidence>
<dbReference type="AlphaFoldDB" id="A0A8H6XS01"/>
<feature type="compositionally biased region" description="Basic and acidic residues" evidence="1">
    <location>
        <begin position="315"/>
        <end position="327"/>
    </location>
</feature>
<feature type="compositionally biased region" description="Basic and acidic residues" evidence="1">
    <location>
        <begin position="1"/>
        <end position="20"/>
    </location>
</feature>
<feature type="region of interest" description="Disordered" evidence="1">
    <location>
        <begin position="1"/>
        <end position="40"/>
    </location>
</feature>
<dbReference type="Proteomes" id="UP000620124">
    <property type="component" value="Unassembled WGS sequence"/>
</dbReference>
<name>A0A8H6XS01_9AGAR</name>
<reference evidence="2" key="1">
    <citation type="submission" date="2020-05" db="EMBL/GenBank/DDBJ databases">
        <title>Mycena genomes resolve the evolution of fungal bioluminescence.</title>
        <authorList>
            <person name="Tsai I.J."/>
        </authorList>
    </citation>
    <scope>NUCLEOTIDE SEQUENCE</scope>
    <source>
        <strain evidence="2">CCC161011</strain>
    </source>
</reference>
<keyword evidence="3" id="KW-1185">Reference proteome</keyword>
<gene>
    <name evidence="2" type="ORF">MVEN_01554500</name>
</gene>
<evidence type="ECO:0000313" key="3">
    <source>
        <dbReference type="Proteomes" id="UP000620124"/>
    </source>
</evidence>
<comment type="caution">
    <text evidence="2">The sequence shown here is derived from an EMBL/GenBank/DDBJ whole genome shotgun (WGS) entry which is preliminary data.</text>
</comment>
<sequence length="439" mass="50730">MPTPRSTRDWTLRQQDEPTHRNGRANNYEDPSESDSSRDYERALEQERLALLCEQLALEKKKFEFEKRCKIGDMALEQEHLMVEKERLELGRERLAFERENARVTHVLKMVKLGKLDLEEVDLDEDSRGISQWRWDGSNQFLVHHCDEKYFSWYQYDFAFLELQWSEDHLGKEAALRSFPTLATASKSIFFQSRRVAVYLAEYVKTAFNVYSNGTHKVSRAVQDGVSLDSIRLILDSDATRSSERTVVVERLAFAGGRVLETKRPEPSMPRSERSLAAVERLAFSGGRVLATKRSEPSLKRKTTVSSLSPVESVCEMKRESRRHGGEKNGTSGKHNGEPAAKPRHLDEYNMALENERTAVEMQIIALVDAVRELELERIALDRRRLEVDEEQARVNRLIASTRRNLRRINDELGTTRGACTDVKFKIFWYNFLKVVVTT</sequence>
<feature type="region of interest" description="Disordered" evidence="1">
    <location>
        <begin position="294"/>
        <end position="344"/>
    </location>
</feature>
<protein>
    <submittedName>
        <fullName evidence="2">Uncharacterized protein</fullName>
    </submittedName>
</protein>
<dbReference type="OrthoDB" id="3066195at2759"/>